<gene>
    <name evidence="9 11" type="primary">aroQ</name>
    <name evidence="11" type="ORF">N7U68_02860</name>
</gene>
<evidence type="ECO:0000256" key="6">
    <source>
        <dbReference type="ARBA" id="ARBA00012060"/>
    </source>
</evidence>
<dbReference type="HAMAP" id="MF_00169">
    <property type="entry name" value="AroQ"/>
    <property type="match status" value="1"/>
</dbReference>
<organism evidence="11 12">
    <name type="scientific">Roseovarius pelagicus</name>
    <dbReference type="NCBI Taxonomy" id="2980108"/>
    <lineage>
        <taxon>Bacteria</taxon>
        <taxon>Pseudomonadati</taxon>
        <taxon>Pseudomonadota</taxon>
        <taxon>Alphaproteobacteria</taxon>
        <taxon>Rhodobacterales</taxon>
        <taxon>Roseobacteraceae</taxon>
        <taxon>Roseovarius</taxon>
    </lineage>
</organism>
<comment type="pathway">
    <text evidence="3 9">Metabolic intermediate biosynthesis; chorismate biosynthesis; chorismate from D-erythrose 4-phosphate and phosphoenolpyruvate: step 3/7.</text>
</comment>
<sequence>MTSILILNGPNLNLLGTRQPDVYGHTTLADIEAMCRTKATALGIAIAFGQSNSEGALVDHIHAARGVHDGIILNAGAYTHTSIALMDAISSVEIPTVELHLSNIHSREEFRHRSYIAKVALGVICGFGATGYTLAMDALAGHLGQAG</sequence>
<evidence type="ECO:0000256" key="3">
    <source>
        <dbReference type="ARBA" id="ARBA00004902"/>
    </source>
</evidence>
<evidence type="ECO:0000256" key="5">
    <source>
        <dbReference type="ARBA" id="ARBA00011193"/>
    </source>
</evidence>
<dbReference type="EMBL" id="CP106738">
    <property type="protein sequence ID" value="UXX83635.1"/>
    <property type="molecule type" value="Genomic_DNA"/>
</dbReference>
<dbReference type="NCBIfam" id="NF003806">
    <property type="entry name" value="PRK05395.1-3"/>
    <property type="match status" value="1"/>
</dbReference>
<dbReference type="GO" id="GO:0003855">
    <property type="term" value="F:3-dehydroquinate dehydratase activity"/>
    <property type="evidence" value="ECO:0007669"/>
    <property type="project" value="UniProtKB-EC"/>
</dbReference>
<dbReference type="PROSITE" id="PS01029">
    <property type="entry name" value="DEHYDROQUINASE_II"/>
    <property type="match status" value="1"/>
</dbReference>
<reference evidence="11" key="1">
    <citation type="submission" date="2022-10" db="EMBL/GenBank/DDBJ databases">
        <title>Roseovarius pelagicus sp. nov., isolated from Arctic seawater.</title>
        <authorList>
            <person name="Hong Y.W."/>
            <person name="Hwang C.Y."/>
        </authorList>
    </citation>
    <scope>NUCLEOTIDE SEQUENCE</scope>
    <source>
        <strain evidence="11">HL-MP18</strain>
    </source>
</reference>
<dbReference type="PIRSF" id="PIRSF001399">
    <property type="entry name" value="DHquinase_II"/>
    <property type="match status" value="1"/>
</dbReference>
<dbReference type="PANTHER" id="PTHR21272">
    <property type="entry name" value="CATABOLIC 3-DEHYDROQUINASE"/>
    <property type="match status" value="1"/>
</dbReference>
<feature type="binding site" evidence="9">
    <location>
        <position position="74"/>
    </location>
    <ligand>
        <name>substrate</name>
    </ligand>
</feature>
<feature type="active site" description="Proton donor" evidence="9">
    <location>
        <position position="100"/>
    </location>
</feature>
<comment type="similarity">
    <text evidence="4 9">Belongs to the type-II 3-dehydroquinase family.</text>
</comment>
<feature type="site" description="Transition state stabilizer" evidence="9">
    <location>
        <position position="18"/>
    </location>
</feature>
<dbReference type="Gene3D" id="3.40.50.9100">
    <property type="entry name" value="Dehydroquinase, class II"/>
    <property type="match status" value="1"/>
</dbReference>
<dbReference type="CDD" id="cd00466">
    <property type="entry name" value="DHQase_II"/>
    <property type="match status" value="1"/>
</dbReference>
<evidence type="ECO:0000256" key="7">
    <source>
        <dbReference type="ARBA" id="ARBA00023141"/>
    </source>
</evidence>
<evidence type="ECO:0000256" key="2">
    <source>
        <dbReference type="ARBA" id="ARBA00003924"/>
    </source>
</evidence>
<dbReference type="SUPFAM" id="SSF52304">
    <property type="entry name" value="Type II 3-dehydroquinate dehydratase"/>
    <property type="match status" value="1"/>
</dbReference>
<keyword evidence="9" id="KW-0028">Amino-acid biosynthesis</keyword>
<dbReference type="Pfam" id="PF01220">
    <property type="entry name" value="DHquinase_II"/>
    <property type="match status" value="1"/>
</dbReference>
<comment type="function">
    <text evidence="2 9">Catalyzes a trans-dehydration via an enolate intermediate.</text>
</comment>
<evidence type="ECO:0000256" key="9">
    <source>
        <dbReference type="HAMAP-Rule" id="MF_00169"/>
    </source>
</evidence>
<dbReference type="NCBIfam" id="TIGR01088">
    <property type="entry name" value="aroQ"/>
    <property type="match status" value="1"/>
</dbReference>
<dbReference type="InterPro" id="IPR001874">
    <property type="entry name" value="DHquinase_II"/>
</dbReference>
<feature type="active site" description="Proton acceptor" evidence="9">
    <location>
        <position position="23"/>
    </location>
</feature>
<dbReference type="InterPro" id="IPR036441">
    <property type="entry name" value="DHquinase_II_sf"/>
</dbReference>
<name>A0ABY6DC22_9RHOB</name>
<dbReference type="NCBIfam" id="NF003805">
    <property type="entry name" value="PRK05395.1-2"/>
    <property type="match status" value="1"/>
</dbReference>
<dbReference type="PANTHER" id="PTHR21272:SF3">
    <property type="entry name" value="CATABOLIC 3-DEHYDROQUINASE"/>
    <property type="match status" value="1"/>
</dbReference>
<dbReference type="NCBIfam" id="NF003807">
    <property type="entry name" value="PRK05395.1-4"/>
    <property type="match status" value="1"/>
</dbReference>
<feature type="binding site" evidence="9">
    <location>
        <position position="111"/>
    </location>
    <ligand>
        <name>substrate</name>
    </ligand>
</feature>
<feature type="binding site" evidence="9">
    <location>
        <begin position="101"/>
        <end position="102"/>
    </location>
    <ligand>
        <name>substrate</name>
    </ligand>
</feature>
<accession>A0ABY6DC22</accession>
<keyword evidence="7 9" id="KW-0057">Aromatic amino acid biosynthesis</keyword>
<keyword evidence="10" id="KW-0472">Membrane</keyword>
<dbReference type="InterPro" id="IPR018509">
    <property type="entry name" value="DHquinase_II_CS"/>
</dbReference>
<evidence type="ECO:0000256" key="1">
    <source>
        <dbReference type="ARBA" id="ARBA00001864"/>
    </source>
</evidence>
<dbReference type="Proteomes" id="UP001064087">
    <property type="component" value="Chromosome"/>
</dbReference>
<feature type="transmembrane region" description="Helical" evidence="10">
    <location>
        <begin position="115"/>
        <end position="135"/>
    </location>
</feature>
<protein>
    <recommendedName>
        <fullName evidence="6 9">3-dehydroquinate dehydratase</fullName>
        <shortName evidence="9">3-dehydroquinase</shortName>
        <ecNumber evidence="6 9">4.2.1.10</ecNumber>
    </recommendedName>
    <alternativeName>
        <fullName evidence="9">Type II DHQase</fullName>
    </alternativeName>
</protein>
<dbReference type="EC" id="4.2.1.10" evidence="6 9"/>
<dbReference type="RefSeq" id="WP_165192234.1">
    <property type="nucleotide sequence ID" value="NZ_CP106738.1"/>
</dbReference>
<evidence type="ECO:0000256" key="4">
    <source>
        <dbReference type="ARBA" id="ARBA00011037"/>
    </source>
</evidence>
<feature type="binding site" evidence="9">
    <location>
        <position position="87"/>
    </location>
    <ligand>
        <name>substrate</name>
    </ligand>
</feature>
<evidence type="ECO:0000256" key="10">
    <source>
        <dbReference type="SAM" id="Phobius"/>
    </source>
</evidence>
<keyword evidence="8 9" id="KW-0456">Lyase</keyword>
<evidence type="ECO:0000313" key="12">
    <source>
        <dbReference type="Proteomes" id="UP001064087"/>
    </source>
</evidence>
<keyword evidence="10" id="KW-0812">Transmembrane</keyword>
<keyword evidence="10" id="KW-1133">Transmembrane helix</keyword>
<evidence type="ECO:0000256" key="8">
    <source>
        <dbReference type="ARBA" id="ARBA00023239"/>
    </source>
</evidence>
<comment type="subunit">
    <text evidence="5 9">Homododecamer.</text>
</comment>
<comment type="catalytic activity">
    <reaction evidence="1 9">
        <text>3-dehydroquinate = 3-dehydroshikimate + H2O</text>
        <dbReference type="Rhea" id="RHEA:21096"/>
        <dbReference type="ChEBI" id="CHEBI:15377"/>
        <dbReference type="ChEBI" id="CHEBI:16630"/>
        <dbReference type="ChEBI" id="CHEBI:32364"/>
        <dbReference type="EC" id="4.2.1.10"/>
    </reaction>
</comment>
<keyword evidence="12" id="KW-1185">Reference proteome</keyword>
<proteinExistence type="inferred from homology"/>
<feature type="binding site" evidence="9">
    <location>
        <position position="80"/>
    </location>
    <ligand>
        <name>substrate</name>
    </ligand>
</feature>
<evidence type="ECO:0000313" key="11">
    <source>
        <dbReference type="EMBL" id="UXX83635.1"/>
    </source>
</evidence>